<dbReference type="Proteomes" id="UP000631576">
    <property type="component" value="Unassembled WGS sequence"/>
</dbReference>
<organism evidence="1 2">
    <name type="scientific">Ruminococcus hominis</name>
    <dbReference type="NCBI Taxonomy" id="2763065"/>
    <lineage>
        <taxon>Bacteria</taxon>
        <taxon>Bacillati</taxon>
        <taxon>Bacillota</taxon>
        <taxon>Clostridia</taxon>
        <taxon>Eubacteriales</taxon>
        <taxon>Oscillospiraceae</taxon>
        <taxon>Ruminococcus</taxon>
    </lineage>
</organism>
<dbReference type="EMBL" id="JACOPE010000001">
    <property type="protein sequence ID" value="MBC5684886.1"/>
    <property type="molecule type" value="Genomic_DNA"/>
</dbReference>
<protein>
    <submittedName>
        <fullName evidence="1">Uncharacterized protein</fullName>
    </submittedName>
</protein>
<gene>
    <name evidence="1" type="ORF">H8S40_15310</name>
</gene>
<evidence type="ECO:0000313" key="2">
    <source>
        <dbReference type="Proteomes" id="UP000631576"/>
    </source>
</evidence>
<evidence type="ECO:0000313" key="1">
    <source>
        <dbReference type="EMBL" id="MBC5684886.1"/>
    </source>
</evidence>
<proteinExistence type="predicted"/>
<dbReference type="RefSeq" id="WP_186865564.1">
    <property type="nucleotide sequence ID" value="NZ_JACOPE010000001.1"/>
</dbReference>
<name>A0ABR7GDR3_9FIRM</name>
<reference evidence="1 2" key="1">
    <citation type="submission" date="2020-08" db="EMBL/GenBank/DDBJ databases">
        <title>Genome public.</title>
        <authorList>
            <person name="Liu C."/>
            <person name="Sun Q."/>
        </authorList>
    </citation>
    <scope>NUCLEOTIDE SEQUENCE [LARGE SCALE GENOMIC DNA]</scope>
    <source>
        <strain evidence="1 2">NSJ-13</strain>
    </source>
</reference>
<comment type="caution">
    <text evidence="1">The sequence shown here is derived from an EMBL/GenBank/DDBJ whole genome shotgun (WGS) entry which is preliminary data.</text>
</comment>
<accession>A0ABR7GDR3</accession>
<sequence length="48" mass="5860">MRTVNKETELNHRHFVAVRLTNAHFHKNKKREDIKSHHYIISYDPPYS</sequence>
<keyword evidence="2" id="KW-1185">Reference proteome</keyword>